<dbReference type="PANTHER" id="PTHR43884">
    <property type="entry name" value="ACYL-COA DEHYDROGENASE"/>
    <property type="match status" value="1"/>
</dbReference>
<organism evidence="2">
    <name type="scientific">marine sediment metagenome</name>
    <dbReference type="NCBI Taxonomy" id="412755"/>
    <lineage>
        <taxon>unclassified sequences</taxon>
        <taxon>metagenomes</taxon>
        <taxon>ecological metagenomes</taxon>
    </lineage>
</organism>
<dbReference type="Pfam" id="PF02770">
    <property type="entry name" value="Acyl-CoA_dh_M"/>
    <property type="match status" value="1"/>
</dbReference>
<dbReference type="InterPro" id="IPR046373">
    <property type="entry name" value="Acyl-CoA_Oxase/DH_mid-dom_sf"/>
</dbReference>
<dbReference type="Gene3D" id="2.40.110.10">
    <property type="entry name" value="Butyryl-CoA Dehydrogenase, subunit A, domain 2"/>
    <property type="match status" value="1"/>
</dbReference>
<dbReference type="EMBL" id="BARU01031130">
    <property type="protein sequence ID" value="GAH71188.1"/>
    <property type="molecule type" value="Genomic_DNA"/>
</dbReference>
<sequence length="215" mass="24710">MVNKKGKVQCINDEILEKFSLKTRNKFLNYNLMSFLKPKHFNFLKQAQKFFVKFENDNNITHNEDFYEWIPEIGRNGYITRMHKFDNLGLNFEPSGMTTEFMRVLAMDFFDPQLAMGAGATVLAVNPLLFHNEDVDIRLKALKELVTGEKIGCICITEPERGSDAVHMLTTCEEQGDGSYILNGQKIYQTNGSKADWAVVYAVTEKITGTRWLNF</sequence>
<name>X1JN22_9ZZZZ</name>
<evidence type="ECO:0000259" key="1">
    <source>
        <dbReference type="Pfam" id="PF02770"/>
    </source>
</evidence>
<comment type="caution">
    <text evidence="2">The sequence shown here is derived from an EMBL/GenBank/DDBJ whole genome shotgun (WGS) entry which is preliminary data.</text>
</comment>
<feature type="domain" description="Acyl-CoA oxidase/dehydrogenase middle" evidence="1">
    <location>
        <begin position="153"/>
        <end position="206"/>
    </location>
</feature>
<accession>X1JN22</accession>
<dbReference type="Gene3D" id="1.10.540.10">
    <property type="entry name" value="Acyl-CoA dehydrogenase/oxidase, N-terminal domain"/>
    <property type="match status" value="1"/>
</dbReference>
<gene>
    <name evidence="2" type="ORF">S03H2_49280</name>
</gene>
<proteinExistence type="predicted"/>
<reference evidence="2" key="1">
    <citation type="journal article" date="2014" name="Front. Microbiol.">
        <title>High frequency of phylogenetically diverse reductive dehalogenase-homologous genes in deep subseafloor sedimentary metagenomes.</title>
        <authorList>
            <person name="Kawai M."/>
            <person name="Futagami T."/>
            <person name="Toyoda A."/>
            <person name="Takaki Y."/>
            <person name="Nishi S."/>
            <person name="Hori S."/>
            <person name="Arai W."/>
            <person name="Tsubouchi T."/>
            <person name="Morono Y."/>
            <person name="Uchiyama I."/>
            <person name="Ito T."/>
            <person name="Fujiyama A."/>
            <person name="Inagaki F."/>
            <person name="Takami H."/>
        </authorList>
    </citation>
    <scope>NUCLEOTIDE SEQUENCE</scope>
    <source>
        <strain evidence="2">Expedition CK06-06</strain>
    </source>
</reference>
<evidence type="ECO:0000313" key="2">
    <source>
        <dbReference type="EMBL" id="GAH71188.1"/>
    </source>
</evidence>
<dbReference type="GO" id="GO:0050660">
    <property type="term" value="F:flavin adenine dinucleotide binding"/>
    <property type="evidence" value="ECO:0007669"/>
    <property type="project" value="InterPro"/>
</dbReference>
<dbReference type="PANTHER" id="PTHR43884:SF12">
    <property type="entry name" value="ISOVALERYL-COA DEHYDROGENASE, MITOCHONDRIAL-RELATED"/>
    <property type="match status" value="1"/>
</dbReference>
<dbReference type="AlphaFoldDB" id="X1JN22"/>
<dbReference type="InterPro" id="IPR037069">
    <property type="entry name" value="AcylCoA_DH/ox_N_sf"/>
</dbReference>
<dbReference type="GO" id="GO:0003995">
    <property type="term" value="F:acyl-CoA dehydrogenase activity"/>
    <property type="evidence" value="ECO:0007669"/>
    <property type="project" value="TreeGrafter"/>
</dbReference>
<dbReference type="InterPro" id="IPR009100">
    <property type="entry name" value="AcylCoA_DH/oxidase_NM_dom_sf"/>
</dbReference>
<protein>
    <recommendedName>
        <fullName evidence="1">Acyl-CoA oxidase/dehydrogenase middle domain-containing protein</fullName>
    </recommendedName>
</protein>
<dbReference type="SUPFAM" id="SSF56645">
    <property type="entry name" value="Acyl-CoA dehydrogenase NM domain-like"/>
    <property type="match status" value="1"/>
</dbReference>
<dbReference type="InterPro" id="IPR006091">
    <property type="entry name" value="Acyl-CoA_Oxase/DH_mid-dom"/>
</dbReference>